<name>X1NYH7_9ZZZZ</name>
<feature type="non-terminal residue" evidence="2">
    <location>
        <position position="1"/>
    </location>
</feature>
<dbReference type="InterPro" id="IPR036876">
    <property type="entry name" value="UVR_dom_sf"/>
</dbReference>
<reference evidence="2" key="1">
    <citation type="journal article" date="2014" name="Front. Microbiol.">
        <title>High frequency of phylogenetically diverse reductive dehalogenase-homologous genes in deep subseafloor sedimentary metagenomes.</title>
        <authorList>
            <person name="Kawai M."/>
            <person name="Futagami T."/>
            <person name="Toyoda A."/>
            <person name="Takaki Y."/>
            <person name="Nishi S."/>
            <person name="Hori S."/>
            <person name="Arai W."/>
            <person name="Tsubouchi T."/>
            <person name="Morono Y."/>
            <person name="Uchiyama I."/>
            <person name="Ito T."/>
            <person name="Fujiyama A."/>
            <person name="Inagaki F."/>
            <person name="Takami H."/>
        </authorList>
    </citation>
    <scope>NUCLEOTIDE SEQUENCE</scope>
    <source>
        <strain evidence="2">Expedition CK06-06</strain>
    </source>
</reference>
<dbReference type="Pfam" id="PF02151">
    <property type="entry name" value="UVR"/>
    <property type="match status" value="1"/>
</dbReference>
<dbReference type="InterPro" id="IPR001943">
    <property type="entry name" value="UVR_dom"/>
</dbReference>
<dbReference type="Gene3D" id="4.10.860.10">
    <property type="entry name" value="UVR domain"/>
    <property type="match status" value="1"/>
</dbReference>
<accession>X1NYH7</accession>
<comment type="caution">
    <text evidence="2">The sequence shown here is derived from an EMBL/GenBank/DDBJ whole genome shotgun (WGS) entry which is preliminary data.</text>
</comment>
<organism evidence="2">
    <name type="scientific">marine sediment metagenome</name>
    <dbReference type="NCBI Taxonomy" id="412755"/>
    <lineage>
        <taxon>unclassified sequences</taxon>
        <taxon>metagenomes</taxon>
        <taxon>ecological metagenomes</taxon>
    </lineage>
</organism>
<evidence type="ECO:0000313" key="2">
    <source>
        <dbReference type="EMBL" id="GAI35266.1"/>
    </source>
</evidence>
<sequence>EQIKARKTAREAVRFGDSEYDKVELASQIEKEMLEAAQALDFERAAFLRDQLRELKELPEFVLIDSGKKKKSFLATKEHKKQRKKFK</sequence>
<protein>
    <recommendedName>
        <fullName evidence="1">UVR domain-containing protein</fullName>
    </recommendedName>
</protein>
<dbReference type="PROSITE" id="PS50151">
    <property type="entry name" value="UVR"/>
    <property type="match status" value="1"/>
</dbReference>
<feature type="domain" description="UVR" evidence="1">
    <location>
        <begin position="23"/>
        <end position="58"/>
    </location>
</feature>
<dbReference type="SUPFAM" id="SSF46600">
    <property type="entry name" value="C-terminal UvrC-binding domain of UvrB"/>
    <property type="match status" value="1"/>
</dbReference>
<dbReference type="EMBL" id="BARV01024623">
    <property type="protein sequence ID" value="GAI35266.1"/>
    <property type="molecule type" value="Genomic_DNA"/>
</dbReference>
<proteinExistence type="predicted"/>
<gene>
    <name evidence="2" type="ORF">S06H3_40163</name>
</gene>
<evidence type="ECO:0000259" key="1">
    <source>
        <dbReference type="PROSITE" id="PS50151"/>
    </source>
</evidence>
<dbReference type="AlphaFoldDB" id="X1NYH7"/>